<evidence type="ECO:0000313" key="2">
    <source>
        <dbReference type="Proteomes" id="UP000789524"/>
    </source>
</evidence>
<sequence>MEDTLGLGDKQETQSWQLVDDGDLSRTDVSHGSKWSHLQVIPKSILSLLTPVAAWGPRSYNLRQLRKKFDSRKRILRLFTPVAEWGLRSYNLRKLRKKFDSRQYVQSQAPRDLRRNLIEKIEKTSYKLDIIYEERRRRVTFTIFN</sequence>
<protein>
    <submittedName>
        <fullName evidence="1">(African queen) hypothetical protein</fullName>
    </submittedName>
</protein>
<dbReference type="AlphaFoldDB" id="A0A8J2R2Y3"/>
<dbReference type="OrthoDB" id="7470116at2759"/>
<dbReference type="Proteomes" id="UP000789524">
    <property type="component" value="Unassembled WGS sequence"/>
</dbReference>
<accession>A0A8J2R2Y3</accession>
<reference evidence="1" key="1">
    <citation type="submission" date="2021-09" db="EMBL/GenBank/DDBJ databases">
        <authorList>
            <person name="Martin H S."/>
        </authorList>
    </citation>
    <scope>NUCLEOTIDE SEQUENCE</scope>
</reference>
<dbReference type="EMBL" id="CAKASE010000074">
    <property type="protein sequence ID" value="CAG9576261.1"/>
    <property type="molecule type" value="Genomic_DNA"/>
</dbReference>
<organism evidence="1 2">
    <name type="scientific">Danaus chrysippus</name>
    <name type="common">African queen</name>
    <dbReference type="NCBI Taxonomy" id="151541"/>
    <lineage>
        <taxon>Eukaryota</taxon>
        <taxon>Metazoa</taxon>
        <taxon>Ecdysozoa</taxon>
        <taxon>Arthropoda</taxon>
        <taxon>Hexapoda</taxon>
        <taxon>Insecta</taxon>
        <taxon>Pterygota</taxon>
        <taxon>Neoptera</taxon>
        <taxon>Endopterygota</taxon>
        <taxon>Lepidoptera</taxon>
        <taxon>Glossata</taxon>
        <taxon>Ditrysia</taxon>
        <taxon>Papilionoidea</taxon>
        <taxon>Nymphalidae</taxon>
        <taxon>Danainae</taxon>
        <taxon>Danaini</taxon>
        <taxon>Danaina</taxon>
        <taxon>Danaus</taxon>
        <taxon>Anosia</taxon>
    </lineage>
</organism>
<name>A0A8J2R2Y3_9NEOP</name>
<keyword evidence="2" id="KW-1185">Reference proteome</keyword>
<evidence type="ECO:0000313" key="1">
    <source>
        <dbReference type="EMBL" id="CAG9576261.1"/>
    </source>
</evidence>
<comment type="caution">
    <text evidence="1">The sequence shown here is derived from an EMBL/GenBank/DDBJ whole genome shotgun (WGS) entry which is preliminary data.</text>
</comment>
<gene>
    <name evidence="1" type="ORF">DCHRY22_LOCUS11981</name>
</gene>
<proteinExistence type="predicted"/>